<proteinExistence type="predicted"/>
<feature type="domain" description="Methyltransferase type 11" evidence="1">
    <location>
        <begin position="17"/>
        <end position="106"/>
    </location>
</feature>
<name>X1MBP4_9ZZZZ</name>
<dbReference type="EMBL" id="BARV01023232">
    <property type="protein sequence ID" value="GAI29062.1"/>
    <property type="molecule type" value="Genomic_DNA"/>
</dbReference>
<accession>X1MBP4</accession>
<feature type="non-terminal residue" evidence="2">
    <location>
        <position position="165"/>
    </location>
</feature>
<dbReference type="CDD" id="cd02440">
    <property type="entry name" value="AdoMet_MTases"/>
    <property type="match status" value="1"/>
</dbReference>
<dbReference type="InterPro" id="IPR029063">
    <property type="entry name" value="SAM-dependent_MTases_sf"/>
</dbReference>
<dbReference type="Gene3D" id="3.40.50.150">
    <property type="entry name" value="Vaccinia Virus protein VP39"/>
    <property type="match status" value="1"/>
</dbReference>
<reference evidence="2" key="1">
    <citation type="journal article" date="2014" name="Front. Microbiol.">
        <title>High frequency of phylogenetically diverse reductive dehalogenase-homologous genes in deep subseafloor sedimentary metagenomes.</title>
        <authorList>
            <person name="Kawai M."/>
            <person name="Futagami T."/>
            <person name="Toyoda A."/>
            <person name="Takaki Y."/>
            <person name="Nishi S."/>
            <person name="Hori S."/>
            <person name="Arai W."/>
            <person name="Tsubouchi T."/>
            <person name="Morono Y."/>
            <person name="Uchiyama I."/>
            <person name="Ito T."/>
            <person name="Fujiyama A."/>
            <person name="Inagaki F."/>
            <person name="Takami H."/>
        </authorList>
    </citation>
    <scope>NUCLEOTIDE SEQUENCE</scope>
    <source>
        <strain evidence="2">Expedition CK06-06</strain>
    </source>
</reference>
<gene>
    <name evidence="2" type="ORF">S06H3_38150</name>
</gene>
<sequence length="165" mass="19397">MKKIIQEYPKYPKISILDLGCGKDSPIKDISHKYSLGIDLYEPYLKESKKKRLHTHYLKQDIRKIKIKELLEKNKGKKYDIVLLLGVIEHLEKKEGKILLSKIERLGRLKIICTPNAFQQQSEILEEETELQKHRSSWKVEDFKKRGYDVSGVAGFKLLHFLKGY</sequence>
<organism evidence="2">
    <name type="scientific">marine sediment metagenome</name>
    <dbReference type="NCBI Taxonomy" id="412755"/>
    <lineage>
        <taxon>unclassified sequences</taxon>
        <taxon>metagenomes</taxon>
        <taxon>ecological metagenomes</taxon>
    </lineage>
</organism>
<evidence type="ECO:0000259" key="1">
    <source>
        <dbReference type="Pfam" id="PF08241"/>
    </source>
</evidence>
<evidence type="ECO:0000313" key="2">
    <source>
        <dbReference type="EMBL" id="GAI29062.1"/>
    </source>
</evidence>
<dbReference type="InterPro" id="IPR013216">
    <property type="entry name" value="Methyltransf_11"/>
</dbReference>
<protein>
    <recommendedName>
        <fullName evidence="1">Methyltransferase type 11 domain-containing protein</fullName>
    </recommendedName>
</protein>
<dbReference type="GO" id="GO:0008757">
    <property type="term" value="F:S-adenosylmethionine-dependent methyltransferase activity"/>
    <property type="evidence" value="ECO:0007669"/>
    <property type="project" value="InterPro"/>
</dbReference>
<comment type="caution">
    <text evidence="2">The sequence shown here is derived from an EMBL/GenBank/DDBJ whole genome shotgun (WGS) entry which is preliminary data.</text>
</comment>
<dbReference type="Pfam" id="PF08241">
    <property type="entry name" value="Methyltransf_11"/>
    <property type="match status" value="1"/>
</dbReference>
<dbReference type="SUPFAM" id="SSF53335">
    <property type="entry name" value="S-adenosyl-L-methionine-dependent methyltransferases"/>
    <property type="match status" value="1"/>
</dbReference>
<dbReference type="AlphaFoldDB" id="X1MBP4"/>